<name>A0ABD6T9J7_9BACI</name>
<evidence type="ECO:0000313" key="2">
    <source>
        <dbReference type="Proteomes" id="UP000221918"/>
    </source>
</evidence>
<accession>A0ABD6T9J7</accession>
<proteinExistence type="predicted"/>
<dbReference type="EMBL" id="NUTL01000040">
    <property type="protein sequence ID" value="PHE99339.1"/>
    <property type="molecule type" value="Genomic_DNA"/>
</dbReference>
<dbReference type="Proteomes" id="UP000221918">
    <property type="component" value="Unassembled WGS sequence"/>
</dbReference>
<protein>
    <submittedName>
        <fullName evidence="1">Uncharacterized protein</fullName>
    </submittedName>
</protein>
<organism evidence="1 2">
    <name type="scientific">Bacillus pseudomycoides</name>
    <dbReference type="NCBI Taxonomy" id="64104"/>
    <lineage>
        <taxon>Bacteria</taxon>
        <taxon>Bacillati</taxon>
        <taxon>Bacillota</taxon>
        <taxon>Bacilli</taxon>
        <taxon>Bacillales</taxon>
        <taxon>Bacillaceae</taxon>
        <taxon>Bacillus</taxon>
        <taxon>Bacillus cereus group</taxon>
    </lineage>
</organism>
<evidence type="ECO:0000313" key="1">
    <source>
        <dbReference type="EMBL" id="PHE99339.1"/>
    </source>
</evidence>
<gene>
    <name evidence="1" type="ORF">COF81_10245</name>
</gene>
<comment type="caution">
    <text evidence="1">The sequence shown here is derived from an EMBL/GenBank/DDBJ whole genome shotgun (WGS) entry which is preliminary data.</text>
</comment>
<reference evidence="1 2" key="1">
    <citation type="submission" date="2017-09" db="EMBL/GenBank/DDBJ databases">
        <title>Large-scale bioinformatics analysis of Bacillus genomes uncovers conserved roles of natural products in bacterial physiology.</title>
        <authorList>
            <consortium name="Agbiome Team Llc"/>
            <person name="Bleich R.M."/>
            <person name="Grubbs K.J."/>
            <person name="Santa Maria K.C."/>
            <person name="Allen S.E."/>
            <person name="Farag S."/>
            <person name="Shank E.A."/>
            <person name="Bowers A."/>
        </authorList>
    </citation>
    <scope>NUCLEOTIDE SEQUENCE [LARGE SCALE GENOMIC DNA]</scope>
    <source>
        <strain evidence="1 2">AFS037265</strain>
    </source>
</reference>
<dbReference type="RefSeq" id="WP_050780584.1">
    <property type="nucleotide sequence ID" value="NZ_JARLXF010000032.1"/>
</dbReference>
<sequence length="82" mass="9778">MHFMASIGNKYGHSDEIIDCIGLHHIQDDFYTRTKNEYIYRADLDEFELYVRLLSLISIGMKLGRTFEDMEKAYFHKKQVNL</sequence>
<dbReference type="AlphaFoldDB" id="A0ABD6T9J7"/>